<dbReference type="PROSITE" id="PS50280">
    <property type="entry name" value="SET"/>
    <property type="match status" value="1"/>
</dbReference>
<feature type="domain" description="SET" evidence="12">
    <location>
        <begin position="1771"/>
        <end position="1896"/>
    </location>
</feature>
<feature type="domain" description="PWWP" evidence="13">
    <location>
        <begin position="1087"/>
        <end position="1158"/>
    </location>
</feature>
<evidence type="ECO:0000256" key="4">
    <source>
        <dbReference type="ARBA" id="ARBA00022723"/>
    </source>
</evidence>
<evidence type="ECO:0000256" key="2">
    <source>
        <dbReference type="ARBA" id="ARBA00022679"/>
    </source>
</evidence>
<keyword evidence="6" id="KW-0862">Zinc</keyword>
<dbReference type="SUPFAM" id="SSF57903">
    <property type="entry name" value="FYVE/PHD zinc finger"/>
    <property type="match status" value="2"/>
</dbReference>
<dbReference type="GO" id="GO:0008168">
    <property type="term" value="F:methyltransferase activity"/>
    <property type="evidence" value="ECO:0007669"/>
    <property type="project" value="UniProtKB-KW"/>
</dbReference>
<dbReference type="Gene3D" id="3.30.40.10">
    <property type="entry name" value="Zinc/RING finger domain, C3HC4 (zinc finger)"/>
    <property type="match status" value="3"/>
</dbReference>
<dbReference type="CDD" id="cd10518">
    <property type="entry name" value="SET_SETD1-like"/>
    <property type="match status" value="1"/>
</dbReference>
<dbReference type="Pfam" id="PF13831">
    <property type="entry name" value="PHD_2"/>
    <property type="match status" value="1"/>
</dbReference>
<evidence type="ECO:0000259" key="12">
    <source>
        <dbReference type="PROSITE" id="PS50280"/>
    </source>
</evidence>
<feature type="compositionally biased region" description="Polar residues" evidence="10">
    <location>
        <begin position="598"/>
        <end position="614"/>
    </location>
</feature>
<dbReference type="PANTHER" id="PTHR13793:SF132">
    <property type="entry name" value="HISTONE-LYSINE N-METHYLTRANSFERASE ATX5"/>
    <property type="match status" value="1"/>
</dbReference>
<evidence type="ECO:0008006" key="18">
    <source>
        <dbReference type="Google" id="ProtNLM"/>
    </source>
</evidence>
<sequence length="1918" mass="210031">MVESSLMQENAMSSIMQEYMMDAHLRAPDSTCGDPATIAISQTRPVENCEMRNISQLRRQDNLSLQPRPGYVQMPPGFRGVYEGNSSQACSNSFASSYHHSRQLPSASAAEFQDVAARLRSYETSFQQSRPPPTSAAENYDGKLYQSMNSSHMGRYGQARSAEACSAAENRSKRKAKMLEKQRKRLRITGGLAVSKVSLFGATKKTIHAGTHGKSAQARKSSKVGANSQPAIQPALHRDGSMQVRQNEQQAGGSFNQPKLDLASVTADDRSTGQKLYKGEAHAYAGMDVEPIQKSEGFYNVVYFSPGAYHPANQPTQEDRFVGYRMPEGNSMSGLMGLQQMYRLLNATDKLVQYDPRLRMAGAFNDKSTGSQLISNSQQMCEISDHQGNKEEGVKQIHSIDYVENLNSGDFMTPLSNHGVGVDGEKNGGQGLVSSPRGSQLTIERQRPVNSEENGRDCGKGSVFDFPRKISTSTSSSHCRGKPPCGSCAFCSASSEAAQEPLLRSSNESSFSLSGSGCSNLEQGKLDKRADFRALTPVEPGTLVHAADTPKGEVQLYGDKNTGWDSAALMSVSSCSCSGTTPLCKSCELGKHVPVGSATGSQHCTSGTSDSSTRAVLGPHTGKLDIAEVERAVNVSVNNPVSASSQALEDGPSTVSNTKSKVEKLECPKSEPCGLLDDADTTQQTASKPLEVGGAVKKSAPLTPEKCDVLAKEPTGNKLQANLAHVMKVEVLSPSPLVTDSEVAKVSLSSPKGTAAGRSIRTLRTLRPPAGNKLAKAGKLDVKPEKDRASEEPAAKNGDTSSQEIRSSELMPGLRADDTFEVQDVAGSKQKVAYPSLDLLVDALQAATSNSFTHKRTPLVAKDTKENCKSPSTRHTSVGAFPWISDLRLVRRARTKPTAVERRSAEIGSVGVQKLPSRLDDRDEGLSSSTAAAERTGTEELKEVGPLIRSKRGRAQALPSWLRDSVVEPVKKGAKVVKKVTDNLEIVSKVDSSAGALTKKKKTADPCEEGDVANHLSDSKVVRAATGHKTKLETRADFVPVKGKLPAFMQKKQGGLEMESSHDSECRGNSSSNVSSGGLHPLEEFDLGDIVWAKSGKRNDPVWPAKVVDPIKEAPEAVRAVTQANRLCVMFFGPSSAKKKERDYAWVKQGMIFPYFDYADKFKAQTNFNRSRPSDFFLACEEATLAEAGFDDSSVTQGKKHPSTYSADPGKKQVHVNAVPEEHALTGTEDVIVAKKEIPVSDNKARKTCTGCGHKLPTKKPKNTGTEDNSLCTHCVKLYKSRQYCGVCKKVWLPNEKGNWVACDSCDIWVHADCDKISSKSLKELESGAYSCPDCRKLQDTPRKRRVAGPSTQSIIPETLEVVCFGVLGSYLPSLHEIRCKCKDCRGSGRSMRPSEWEKHTGCRKKKWKESIKVKSLQKPLLHWLQALRSAGAVGLAYNGPENWVPPKVRHEELASCLQVPYEPVLQTWTAERCAVCRWVEDYDYNKMIVCNRCQVCVHEECYGVRTSEITLGTWVCRACEVPEMERQCCLCPVKGGALKPTTVDGYWVHVICAWFIREMTFKNATRMEPADGLTNVPLARFRETCTLCKQVHGACIHCQKCRTAYHTTCAAKAGYYMEIQSVSNKNGDPMTRMVSYCATHKTPNLEAVLHLKSPEGKVTGKNDQVSVRSTESVVSLLGAGTAASSPDAATPENVETVELSSAARCQPYNPQDRALKYARRVREAVPFRITGISWNSIEAIHELREFHELDTVKIPRIEDRVAFLQEYEKERVCFGKSGIHGWGLFARRAIREGETVLEYRGERLRRIIADLREKRYTKEGKDCYLFKVSDDDDLVIDATEKGNIGRLINHSCAPNCFAKIWEASRDELKGTGTHHIMLIARKDVAAGEELTYNYRFAPEDQKLLCLCGAPNCSQYIN</sequence>
<feature type="domain" description="PHD-type" evidence="15">
    <location>
        <begin position="1526"/>
        <end position="1642"/>
    </location>
</feature>
<dbReference type="GO" id="GO:0008270">
    <property type="term" value="F:zinc ion binding"/>
    <property type="evidence" value="ECO:0007669"/>
    <property type="project" value="UniProtKB-KW"/>
</dbReference>
<feature type="region of interest" description="Disordered" evidence="10">
    <location>
        <begin position="1192"/>
        <end position="1211"/>
    </location>
</feature>
<name>A0ABD3HCG0_9MARC</name>
<dbReference type="InterPro" id="IPR011011">
    <property type="entry name" value="Znf_FYVE_PHD"/>
</dbReference>
<reference evidence="16 17" key="1">
    <citation type="submission" date="2024-09" db="EMBL/GenBank/DDBJ databases">
        <title>Chromosome-scale assembly of Riccia sorocarpa.</title>
        <authorList>
            <person name="Paukszto L."/>
        </authorList>
    </citation>
    <scope>NUCLEOTIDE SEQUENCE [LARGE SCALE GENOMIC DNA]</scope>
    <source>
        <strain evidence="16">LP-2024</strain>
        <tissue evidence="16">Aerial parts of the thallus</tissue>
    </source>
</reference>
<keyword evidence="7" id="KW-0156">Chromatin regulator</keyword>
<dbReference type="PROSITE" id="PS50016">
    <property type="entry name" value="ZF_PHD_2"/>
    <property type="match status" value="2"/>
</dbReference>
<feature type="region of interest" description="Disordered" evidence="10">
    <location>
        <begin position="430"/>
        <end position="463"/>
    </location>
</feature>
<dbReference type="InterPro" id="IPR019786">
    <property type="entry name" value="Zinc_finger_PHD-type_CS"/>
</dbReference>
<dbReference type="SMART" id="SM00293">
    <property type="entry name" value="PWWP"/>
    <property type="match status" value="1"/>
</dbReference>
<dbReference type="Gene3D" id="2.30.30.140">
    <property type="match status" value="1"/>
</dbReference>
<dbReference type="Proteomes" id="UP001633002">
    <property type="component" value="Unassembled WGS sequence"/>
</dbReference>
<dbReference type="InterPro" id="IPR042011">
    <property type="entry name" value="ATX3/4/5_PHD"/>
</dbReference>
<organism evidence="16 17">
    <name type="scientific">Riccia sorocarpa</name>
    <dbReference type="NCBI Taxonomy" id="122646"/>
    <lineage>
        <taxon>Eukaryota</taxon>
        <taxon>Viridiplantae</taxon>
        <taxon>Streptophyta</taxon>
        <taxon>Embryophyta</taxon>
        <taxon>Marchantiophyta</taxon>
        <taxon>Marchantiopsida</taxon>
        <taxon>Marchantiidae</taxon>
        <taxon>Marchantiales</taxon>
        <taxon>Ricciaceae</taxon>
        <taxon>Riccia</taxon>
    </lineage>
</organism>
<feature type="compositionally biased region" description="Polar residues" evidence="10">
    <location>
        <begin position="243"/>
        <end position="256"/>
    </location>
</feature>
<evidence type="ECO:0000256" key="8">
    <source>
        <dbReference type="ARBA" id="ARBA00023242"/>
    </source>
</evidence>
<evidence type="ECO:0000259" key="13">
    <source>
        <dbReference type="PROSITE" id="PS50812"/>
    </source>
</evidence>
<evidence type="ECO:0000256" key="3">
    <source>
        <dbReference type="ARBA" id="ARBA00022691"/>
    </source>
</evidence>
<dbReference type="PROSITE" id="PS50812">
    <property type="entry name" value="PWWP"/>
    <property type="match status" value="1"/>
</dbReference>
<evidence type="ECO:0000256" key="5">
    <source>
        <dbReference type="ARBA" id="ARBA00022771"/>
    </source>
</evidence>
<dbReference type="InterPro" id="IPR001965">
    <property type="entry name" value="Znf_PHD"/>
</dbReference>
<dbReference type="SUPFAM" id="SSF82199">
    <property type="entry name" value="SET domain"/>
    <property type="match status" value="1"/>
</dbReference>
<feature type="domain" description="PHD-type" evidence="11">
    <location>
        <begin position="1282"/>
        <end position="1338"/>
    </location>
</feature>
<dbReference type="Pfam" id="PF13832">
    <property type="entry name" value="zf-HC5HC2H_2"/>
    <property type="match status" value="1"/>
</dbReference>
<proteinExistence type="predicted"/>
<dbReference type="PROSITE" id="PS50868">
    <property type="entry name" value="POST_SET"/>
    <property type="match status" value="1"/>
</dbReference>
<dbReference type="EMBL" id="JBJQOH010000004">
    <property type="protein sequence ID" value="KAL3688551.1"/>
    <property type="molecule type" value="Genomic_DNA"/>
</dbReference>
<dbReference type="SMART" id="SM00249">
    <property type="entry name" value="PHD"/>
    <property type="match status" value="3"/>
</dbReference>
<feature type="domain" description="Post-SET" evidence="14">
    <location>
        <begin position="1902"/>
        <end position="1918"/>
    </location>
</feature>
<protein>
    <recommendedName>
        <fullName evidence="18">Histone-lysine N-methyltransferase</fullName>
    </recommendedName>
</protein>
<evidence type="ECO:0000256" key="6">
    <source>
        <dbReference type="ARBA" id="ARBA00022833"/>
    </source>
</evidence>
<keyword evidence="8" id="KW-0539">Nucleus</keyword>
<feature type="region of interest" description="Disordered" evidence="10">
    <location>
        <begin position="642"/>
        <end position="663"/>
    </location>
</feature>
<keyword evidence="17" id="KW-1185">Reference proteome</keyword>
<evidence type="ECO:0000259" key="15">
    <source>
        <dbReference type="PROSITE" id="PS51805"/>
    </source>
</evidence>
<dbReference type="PROSITE" id="PS01359">
    <property type="entry name" value="ZF_PHD_1"/>
    <property type="match status" value="1"/>
</dbReference>
<dbReference type="Gene3D" id="2.170.270.10">
    <property type="entry name" value="SET domain"/>
    <property type="match status" value="1"/>
</dbReference>
<dbReference type="InterPro" id="IPR013083">
    <property type="entry name" value="Znf_RING/FYVE/PHD"/>
</dbReference>
<dbReference type="Pfam" id="PF00628">
    <property type="entry name" value="PHD"/>
    <property type="match status" value="1"/>
</dbReference>
<dbReference type="InterPro" id="IPR046341">
    <property type="entry name" value="SET_dom_sf"/>
</dbReference>
<dbReference type="CDD" id="cd20143">
    <property type="entry name" value="PWWP_AtATX3-like"/>
    <property type="match status" value="1"/>
</dbReference>
<dbReference type="GO" id="GO:0032259">
    <property type="term" value="P:methylation"/>
    <property type="evidence" value="ECO:0007669"/>
    <property type="project" value="UniProtKB-KW"/>
</dbReference>
<dbReference type="Pfam" id="PF00856">
    <property type="entry name" value="SET"/>
    <property type="match status" value="1"/>
</dbReference>
<dbReference type="InterPro" id="IPR001214">
    <property type="entry name" value="SET_dom"/>
</dbReference>
<evidence type="ECO:0000313" key="17">
    <source>
        <dbReference type="Proteomes" id="UP001633002"/>
    </source>
</evidence>
<evidence type="ECO:0000256" key="9">
    <source>
        <dbReference type="PROSITE-ProRule" id="PRU00146"/>
    </source>
</evidence>
<feature type="compositionally biased region" description="Polar residues" evidence="10">
    <location>
        <begin position="432"/>
        <end position="452"/>
    </location>
</feature>
<dbReference type="InterPro" id="IPR050701">
    <property type="entry name" value="Histone_Mod_Regulator"/>
</dbReference>
<evidence type="ECO:0000259" key="14">
    <source>
        <dbReference type="PROSITE" id="PS50868"/>
    </source>
</evidence>
<comment type="caution">
    <text evidence="16">The sequence shown here is derived from an EMBL/GenBank/DDBJ whole genome shotgun (WGS) entry which is preliminary data.</text>
</comment>
<dbReference type="CDD" id="cd15495">
    <property type="entry name" value="PHD_ATX3_4_5_like"/>
    <property type="match status" value="1"/>
</dbReference>
<keyword evidence="3" id="KW-0949">S-adenosyl-L-methionine</keyword>
<dbReference type="GO" id="GO:0006325">
    <property type="term" value="P:chromatin organization"/>
    <property type="evidence" value="ECO:0007669"/>
    <property type="project" value="UniProtKB-KW"/>
</dbReference>
<keyword evidence="1" id="KW-0489">Methyltransferase</keyword>
<keyword evidence="2" id="KW-0808">Transferase</keyword>
<evidence type="ECO:0000256" key="7">
    <source>
        <dbReference type="ARBA" id="ARBA00022853"/>
    </source>
</evidence>
<feature type="region of interest" description="Disordered" evidence="10">
    <location>
        <begin position="914"/>
        <end position="938"/>
    </location>
</feature>
<accession>A0ABD3HCG0</accession>
<keyword evidence="4" id="KW-0479">Metal-binding</keyword>
<dbReference type="InterPro" id="IPR000313">
    <property type="entry name" value="PWWP_dom"/>
</dbReference>
<evidence type="ECO:0000256" key="1">
    <source>
        <dbReference type="ARBA" id="ARBA00022603"/>
    </source>
</evidence>
<dbReference type="Pfam" id="PF00855">
    <property type="entry name" value="PWWP"/>
    <property type="match status" value="1"/>
</dbReference>
<dbReference type="SUPFAM" id="SSF63748">
    <property type="entry name" value="Tudor/PWWP/MBT"/>
    <property type="match status" value="1"/>
</dbReference>
<keyword evidence="5 9" id="KW-0863">Zinc-finger</keyword>
<dbReference type="PANTHER" id="PTHR13793">
    <property type="entry name" value="PHD FINGER PROTEINS"/>
    <property type="match status" value="1"/>
</dbReference>
<dbReference type="InterPro" id="IPR003616">
    <property type="entry name" value="Post-SET_dom"/>
</dbReference>
<evidence type="ECO:0000256" key="10">
    <source>
        <dbReference type="SAM" id="MobiDB-lite"/>
    </source>
</evidence>
<feature type="domain" description="PHD-type" evidence="11">
    <location>
        <begin position="1471"/>
        <end position="1523"/>
    </location>
</feature>
<evidence type="ECO:0000313" key="16">
    <source>
        <dbReference type="EMBL" id="KAL3688551.1"/>
    </source>
</evidence>
<feature type="region of interest" description="Disordered" evidence="10">
    <location>
        <begin position="767"/>
        <end position="814"/>
    </location>
</feature>
<feature type="region of interest" description="Disordered" evidence="10">
    <location>
        <begin position="208"/>
        <end position="256"/>
    </location>
</feature>
<dbReference type="InterPro" id="IPR019787">
    <property type="entry name" value="Znf_PHD-finger"/>
</dbReference>
<feature type="region of interest" description="Disordered" evidence="10">
    <location>
        <begin position="598"/>
        <end position="618"/>
    </location>
</feature>
<dbReference type="PROSITE" id="PS51805">
    <property type="entry name" value="EPHD"/>
    <property type="match status" value="1"/>
</dbReference>
<evidence type="ECO:0000259" key="11">
    <source>
        <dbReference type="PROSITE" id="PS50016"/>
    </source>
</evidence>
<feature type="compositionally biased region" description="Basic and acidic residues" evidence="10">
    <location>
        <begin position="778"/>
        <end position="794"/>
    </location>
</feature>
<dbReference type="InterPro" id="IPR034732">
    <property type="entry name" value="EPHD"/>
</dbReference>
<dbReference type="SMART" id="SM00317">
    <property type="entry name" value="SET"/>
    <property type="match status" value="1"/>
</dbReference>
<gene>
    <name evidence="16" type="ORF">R1sor_014860</name>
</gene>